<dbReference type="Proteomes" id="UP000286100">
    <property type="component" value="Unassembled WGS sequence"/>
</dbReference>
<evidence type="ECO:0000313" key="3">
    <source>
        <dbReference type="EMBL" id="RJF93321.1"/>
    </source>
</evidence>
<dbReference type="Pfam" id="PF05860">
    <property type="entry name" value="TPS"/>
    <property type="match status" value="1"/>
</dbReference>
<comment type="caution">
    <text evidence="3">The sequence shown here is derived from an EMBL/GenBank/DDBJ whole genome shotgun (WGS) entry which is preliminary data.</text>
</comment>
<dbReference type="InterPro" id="IPR025157">
    <property type="entry name" value="Hemagglutinin_rpt"/>
</dbReference>
<keyword evidence="4" id="KW-1185">Reference proteome</keyword>
<gene>
    <name evidence="3" type="ORF">D3876_02930</name>
</gene>
<organism evidence="3 4">
    <name type="scientific">Sphingomonas cavernae</name>
    <dbReference type="NCBI Taxonomy" id="2320861"/>
    <lineage>
        <taxon>Bacteria</taxon>
        <taxon>Pseudomonadati</taxon>
        <taxon>Pseudomonadota</taxon>
        <taxon>Alphaproteobacteria</taxon>
        <taxon>Sphingomonadales</taxon>
        <taxon>Sphingomonadaceae</taxon>
        <taxon>Sphingomonas</taxon>
    </lineage>
</organism>
<feature type="region of interest" description="Disordered" evidence="1">
    <location>
        <begin position="47"/>
        <end position="72"/>
    </location>
</feature>
<dbReference type="SUPFAM" id="SSF51126">
    <property type="entry name" value="Pectin lyase-like"/>
    <property type="match status" value="1"/>
</dbReference>
<evidence type="ECO:0000256" key="1">
    <source>
        <dbReference type="SAM" id="MobiDB-lite"/>
    </source>
</evidence>
<feature type="region of interest" description="Disordered" evidence="1">
    <location>
        <begin position="1043"/>
        <end position="1104"/>
    </location>
</feature>
<dbReference type="InterPro" id="IPR012334">
    <property type="entry name" value="Pectin_lyas_fold"/>
</dbReference>
<dbReference type="Pfam" id="PF13332">
    <property type="entry name" value="Fil_haemagg_2"/>
    <property type="match status" value="3"/>
</dbReference>
<feature type="compositionally biased region" description="Basic residues" evidence="1">
    <location>
        <begin position="1"/>
        <end position="10"/>
    </location>
</feature>
<protein>
    <submittedName>
        <fullName evidence="3">Filamentous hemagglutinin N-terminal domain-containing protein</fullName>
    </submittedName>
</protein>
<dbReference type="Gene3D" id="2.160.20.10">
    <property type="entry name" value="Single-stranded right-handed beta-helix, Pectin lyase-like"/>
    <property type="match status" value="1"/>
</dbReference>
<dbReference type="EMBL" id="QYUM01000002">
    <property type="protein sequence ID" value="RJF93321.1"/>
    <property type="molecule type" value="Genomic_DNA"/>
</dbReference>
<dbReference type="RefSeq" id="WP_119759599.1">
    <property type="nucleotide sequence ID" value="NZ_QYUM01000002.1"/>
</dbReference>
<evidence type="ECO:0000259" key="2">
    <source>
        <dbReference type="SMART" id="SM00912"/>
    </source>
</evidence>
<reference evidence="3 4" key="1">
    <citation type="submission" date="2018-09" db="EMBL/GenBank/DDBJ databases">
        <authorList>
            <person name="Zhu H."/>
        </authorList>
    </citation>
    <scope>NUCLEOTIDE SEQUENCE [LARGE SCALE GENOMIC DNA]</scope>
    <source>
        <strain evidence="3 4">K2R01-6</strain>
    </source>
</reference>
<dbReference type="SMART" id="SM00912">
    <property type="entry name" value="Haemagg_act"/>
    <property type="match status" value="1"/>
</dbReference>
<feature type="compositionally biased region" description="Gly residues" evidence="1">
    <location>
        <begin position="1049"/>
        <end position="1104"/>
    </location>
</feature>
<feature type="region of interest" description="Disordered" evidence="1">
    <location>
        <begin position="4117"/>
        <end position="4141"/>
    </location>
</feature>
<dbReference type="OrthoDB" id="2664633at2"/>
<feature type="domain" description="Filamentous haemagglutinin FhaB/tRNA nuclease CdiA-like TPS" evidence="2">
    <location>
        <begin position="73"/>
        <end position="194"/>
    </location>
</feature>
<feature type="region of interest" description="Disordered" evidence="1">
    <location>
        <begin position="2930"/>
        <end position="2959"/>
    </location>
</feature>
<sequence length="4980" mass="479478">MRKDYRRARHSAAADDTSGLRHDRGRSPRHGLSALLIAALTTSALSPASGQSAPVAAPQVKPADPRTSLDVTPGGTPIVNIAAPDKNGASHNVYTELSVGQEGLIFNNSPEVGQSTIGGFLLANPNLQRSGSASLILNEVTGGVRTRLAGPMEVFGPKAALVIANPTGITCDGCGFINMSRVTLASGRLVFGADGAFSGLAVDGGDVSVEGKGLLAGNVDYFDIVAGAAHINAELYARDLTVAGGAADFDYDARTASARGGGVGSGIAIDSTLLGGMYANRIRLIGTGDGVGVNMAGLVAALDGPLHITADGTIGLGKVAGAGDVTVTAARGGIALRDQLYAGGAVNLAADGAITQDAGFIGGAGDVTLAAVGDVVTGGSGVYAGLGSDGTLSGTGALRVTAGGAIETRAATLAAETIDLTAGGALAASGVIAASGNASLKGDSVNVTGTLGADGRLAIMGRAIAIGGTATGLTGASATAADSLALGSDGALQSNGALDVSASTLANDGTLIGGAGVSLTTGSLATRGTILSGADILVQNAGDAALGGTIEANGGVNLAVGGNAATTGRIAAAGDVALDGARIDHAGSLVAGGNIALGASNAIVQGGSIEASGTLMLRAPALALAGRTVGGAGVTIESGALSFAAGSDLQSGGSLAIAATGDLATLGNIAALGAIHVSAAGSLDQQAAIAGNDRVTLAAARDLRQAGSVEALGDIALSGDSISNSGDIVGNGGLALTAATGIVSTGTLGAMGRVDLVAPRLTLGGTITSNDVLALTARDVTLEGTAAGIAGIDANISNLTLGANGALQSGAGLDLALAALDNRGLLYAAGPTRIASSGLFANGGEIVSGNSLALVAGADLSSTGLIQASTDLAADAAGAMSLAGTVYAGGDARLGAAQLDAAGVLSAKGALAIDIEGAATFASASTSYAGTALALGAADVNTAGAIQSDGTLAIAATGNLALGGQIESGATGDVRAGNGASITGTLVSKGALALNAATIDIGGAIIGEDGVTVTAASGDIALPGTISAGGDVRLAALHTLTIGTAPGEPGSGGEPGTGSEPGSGSGAGSGGSGTGGAGSGSGDGSGGTAGDGGELVAPGGAGDAGNGEMLVPGSLSAVGKAELEAEDIRIYGLVASGGDMSLLASHILKVDGSAWSQGGLGASVGSLDIGARGTLGADGLVAIRAADGIVNAGNLASNGADLDLELGGSFANSGTVVAGGTYRVSSIADYADAGTVEASVIDIAARDVSLGGPMVANDRLGVGGRNISLSPGGDLQSGDALALDAADAIALDGRIVANGDALLTSGTTLTLGGGADVAATRRLSLTAAGAITAASGSRMASGEALGLSSAAITLDGDALSNGTLTADAAGRLSTSGTLSALGELSLSGGTLDLAGAIATNSLLSLVDRAGPTTIRESALLSGDRITIGAVSDVFNAGTLAAVHGLEADIGGTLTNAATGTLQAGTFDDAGNVTATGDMRLAAGAAIDNQGLILVTGVLDIATPSFANSGTLVSASDIDLAAPSLSLGGTMISFGSVRAASTAGNLEVSGGLEGRDVTLAATGGDLLLGTDSHITAYGSGAQGFATLTSSGDIAALGTIAANNDAKLTADSAIHIGADRSAADGSLVHALTSQANIALSAGGAIVNDGTVQAAGSLTLAGASLASNNLLSGAALDFRSAGDIVLAGTTAAAGPIDLGSTGGDLTLGTLARVETADAIRLAAAGDLVNDGIIVAGDANAAAPLGTITLAAGGRLVSNGAIVSNNGDVAFEAGSVTLGGSLASGGGTWAARGLAFDTADLRIAAGGEAIAGADLAFEGRTLTLDAGSLLQSNGNVAITLGDASLAGRYDSAGQLVALGNLSLGVEGVLTNRAGSGIFAGGSGDARMGGDIVLDAASLDNAGVIAASAAPDGTRGNVTIAGGTAVNSGLIHADTALGLDVQSLTLAAPAGDGMGVVESGDALTLSIPDITIADGATLRSGDAVTIAATRFSSAGDVLAGGDIAIAARDTLTSSGTVATVGAVDLSTGGALDLAGMVSAGKTLGIEGGSVALAGTVQAWNAADPATNVVTVAATNGALDIDGALLSGGSLSLQTPAALTLGGQAALYGGTGVTGEADSIAIAASLGSAPGIASGGDIRFASQSGFVQGGAIIADGSVALADATLLDLRGGSLVSAGTTESTPSISASAVMLSAPSIAANGDIRTTGTLGFAASSLAIGGSAVANGDISLGARNGGAAPTLAIANGGTLATYLGNADLGALGGANIAGTLLASSGDVSFSAPGATIAATGEVAAGRDLRIDITGGGALAIDGSLLANRDIRLGGGTLAVGTSGSARAGQDLVFSTVDARSGTGPVSVNGIGYAMSGTPISAEVAGKLGAGRDLTLAMPGALIVHGSGEISAVNDIAVTAGQALVGARTSTDAAGNPTALGVIAGRDFTLTIGAGGRLTLDGSIQAGRNLLVDATGDVTSTAASQFITGDTLSVSGASLDLAGTNSAQNLVRLAGTGTVRLAGATATNGRIEIRGDSTLVTVTGSLSAAGGAANAVTVGRDIGAEANIDIQASGDIVNEGSIWSDGTVFLRSASGNIVNNAGGADGGITGLNTLVVQADGGSFVNSGGAFRTANAGLYLGGDFDNAGTFAPSGNYLISAANISNSGLLAASGNLTLDAAGNLVNTGTIFAGDNLAFHVGGTLTNGYAGDDRGNGNHGLILAANDISITAHDVVNESATIQSLGGDIGITLIGGDLVNRIKTLVISEVPGTGAQYPVLDGPDEVAAVFAEVGCGGSGTLANGTLATFTCTSATTVKVRYQSLSGASATYTFGYHTETRQNDTTDSSNSGTATISAAGDLTIAGGAGTITNRNSAMLAGGNLGISTSGTVNNIADLLIKNETAGGTTTLTNRIIPGAPTLIQAGSTVSIQAGDFNNIANNLVAADSYSGSQVRPNAAPGAPGNGTPGTGSAGTAAGGSAAAAGAASGGGVTAPGGSANAVGASGLAATAPGTGGLTDTQGGTLSTAGLALGGTAPVATARIGVAGGSDGADTLAPVAIDTASGADASVDGLSLASGSIDALGLTGGDAAALGGPTGAGGADSVMLALGPGFAGTGLPALGGQDFAGFLGGFLQQFNLIGADGGFALAGGGSLFTYNNNPDSAYLFTTNAALASEAALYDSSYFFGKFAPDRATTYTRLGDGFFEAMLISREVQAATGQAQLGAFGSTLDQYQGLLKNAADAQARLGLQLGIGLTDAQVSELVEPMLWYVSAKVAGRDVLVPVLYLAATDSKTIHAGALVAGENVLVSATGNITNSGTIDARNVAALSAGGNIVNASGGVVTGGSVVARAAGDILLGGGSTIAANGTGSYVVPGGSVVPGGTVALSAGRDIIGTTITTTATTTEGQFASARNWSSSTSRTETVSGATISSAAGTSLSAGRDIDLKAADITSGGATTIVAGRDVTLGGAIATSTTREAEQTGKHRLSSTVTEEKTFIGTRITSGGPITIGALDGKLSITGGSIATTNPGAGDISLYGGEGIDIAAGQSSVSSDEFARLAKRKTVTTTTDAVTNDLATIDAAGSLGVTTPGALTIAGAELNAAGALDVDAGSIAISGVIDSSSYTQDSVTKKSGLLSSKKTTTHSEGIDQSVIASTLSGDTVNLSSTGDTSILGSNVVASNGVTIATGGDLTVGAIAATDTESSSTKVKKSGISISGGGLFAGVAKSTTENEATSVTHTGSLIGSEKGDVTLDAGKALTVSGSQVVGTGTTTLAGESVTIEHVTDTVDTNSMSKSSSFGVSVGINNPVVAGIETAARMGEIATGGGANERTKAVAGLAGALAGYNAVDSLTSANGDPLKALDSLTSVSVTLGISKSKSTSETHDETAVGSQIAGQDVVIAASGAGANSTIAVTGSDVHATRDLTLAAEGGIALASAAETDTMASQNKSSGFSAGVSIGAGGITPTASVNLGRGNASGTDVTHVESSLSAGGTASVTTPGALSMKGATLSGSRVAVDVGSLSIESEQDTSTYRSKQSSVGLSASLSDGLSVAGNLSKEKQRGDFASVAEQSGIYAGSGGFDIKVGGNTNLKGAVIASEADASKNLLTTGTLSASDIANSESYRASSVTIGGGIGGIGKDKDGNASAGGDKLPGSDLPGLQTGIGTISATPPVAMGANGSQSGTTVSAIAPGAILITSGDAASEAVAGSISRDTDAANAGALAKEFDDAKRQEIALGFEASRTLTGEVGTFFANQAKKQEQAEREARPAEDKAIAAGVLRDSNGVPIRDETGNLIALNAEAQAWVDLARPAAERASSLGNDYGAGSTARLIATAVSGAAGSNVTGSVGGLVQASAVNVLQGLATSEVKGIADSLGSEEARAALQAVVGCGGSAAGGSGDCGSAAMGAAASVVLNNLLSSGDTASTDKDGKPLSLAEQQGRDNLIATIVAAVATGAGLDAGSAVSASQIETQNNAERDAMGNLIVKDPVQSKPGEDVFAHNLAVLDALKNSRPDQYADLVGKFGGDTAEGRAKAALYLAYSGDSFKAAHGGEVNVVAVVNGVYDQLVHGLNPDLASHEQLLQAAQMGRGDGGPDYGTASYARQQIAGENARPTAQQLEFATSAVFSGGVELSDVTAFATFYGGLDKIELGENAAGLGQQLGTAYAQSKAAFEKVGQNDIAYWNDPAHTAELMALSQQQRDEITQAYNYARATDQLLKPISTGERIEAGIDAVGHGVTALLTGIGTVGSLELCASIIGCAVPGGLGLMTATEADNAVTAFNRARTGLEQQTGGGYIATRVFSVDANTGEKIYVGVQVGGAVLTGAAANAILSGAAAPTRSAAGVDLNSKLPDPVAGFDYAPKPLSGGSEANQLSQLRGYQAELQLANRVADLPGETVVRYGSNVNTSGADVISVNADGTVTLWDSKFLSNPKMIGSSPTFTENSRTLASAVKQAREAIDVAKLPPAVRDKALANLDVGNFIANTPGAGAAKNSVSIRYCGNKICGN</sequence>
<dbReference type="GO" id="GO:0003824">
    <property type="term" value="F:catalytic activity"/>
    <property type="evidence" value="ECO:0007669"/>
    <property type="project" value="UniProtKB-ARBA"/>
</dbReference>
<feature type="region of interest" description="Disordered" evidence="1">
    <location>
        <begin position="1"/>
        <end position="27"/>
    </location>
</feature>
<name>A0A418WQ11_9SPHN</name>
<dbReference type="InterPro" id="IPR011050">
    <property type="entry name" value="Pectin_lyase_fold/virulence"/>
</dbReference>
<proteinExistence type="predicted"/>
<dbReference type="NCBIfam" id="TIGR01901">
    <property type="entry name" value="adhes_NPXG"/>
    <property type="match status" value="1"/>
</dbReference>
<feature type="compositionally biased region" description="Gly residues" evidence="1">
    <location>
        <begin position="2942"/>
        <end position="2951"/>
    </location>
</feature>
<dbReference type="InterPro" id="IPR008638">
    <property type="entry name" value="FhaB/CdiA-like_TPS"/>
</dbReference>
<evidence type="ECO:0000313" key="4">
    <source>
        <dbReference type="Proteomes" id="UP000286100"/>
    </source>
</evidence>
<accession>A0A418WQ11</accession>